<protein>
    <recommendedName>
        <fullName evidence="6">Kinesin-like protein</fullName>
    </recommendedName>
</protein>
<dbReference type="GO" id="GO:0008017">
    <property type="term" value="F:microtubule binding"/>
    <property type="evidence" value="ECO:0007669"/>
    <property type="project" value="InterPro"/>
</dbReference>
<dbReference type="PROSITE" id="PS00411">
    <property type="entry name" value="KINESIN_MOTOR_1"/>
    <property type="match status" value="1"/>
</dbReference>
<dbReference type="InterPro" id="IPR001752">
    <property type="entry name" value="Kinesin_motor_dom"/>
</dbReference>
<dbReference type="GO" id="GO:0005871">
    <property type="term" value="C:kinesin complex"/>
    <property type="evidence" value="ECO:0007669"/>
    <property type="project" value="TreeGrafter"/>
</dbReference>
<feature type="domain" description="Kinesin motor" evidence="9">
    <location>
        <begin position="13"/>
        <end position="455"/>
    </location>
</feature>
<keyword evidence="4 5" id="KW-0505">Motor protein</keyword>
<dbReference type="PROSITE" id="PS50067">
    <property type="entry name" value="KINESIN_MOTOR_2"/>
    <property type="match status" value="1"/>
</dbReference>
<feature type="region of interest" description="Disordered" evidence="8">
    <location>
        <begin position="183"/>
        <end position="218"/>
    </location>
</feature>
<dbReference type="SMART" id="SM00129">
    <property type="entry name" value="KISc"/>
    <property type="match status" value="1"/>
</dbReference>
<dbReference type="AlphaFoldDB" id="A0A6A7A4U7"/>
<keyword evidence="1 6" id="KW-0493">Microtubule</keyword>
<dbReference type="PANTHER" id="PTHR24115:SF1008">
    <property type="entry name" value="KINESIN-LIKE PROTEIN SUBITO"/>
    <property type="match status" value="1"/>
</dbReference>
<evidence type="ECO:0000256" key="3">
    <source>
        <dbReference type="ARBA" id="ARBA00022840"/>
    </source>
</evidence>
<evidence type="ECO:0000256" key="7">
    <source>
        <dbReference type="SAM" id="Coils"/>
    </source>
</evidence>
<feature type="compositionally biased region" description="Polar residues" evidence="8">
    <location>
        <begin position="478"/>
        <end position="489"/>
    </location>
</feature>
<evidence type="ECO:0000259" key="9">
    <source>
        <dbReference type="PROSITE" id="PS50067"/>
    </source>
</evidence>
<feature type="region of interest" description="Disordered" evidence="8">
    <location>
        <begin position="468"/>
        <end position="489"/>
    </location>
</feature>
<dbReference type="InterPro" id="IPR019821">
    <property type="entry name" value="Kinesin_motor_CS"/>
</dbReference>
<dbReference type="Proteomes" id="UP000799424">
    <property type="component" value="Unassembled WGS sequence"/>
</dbReference>
<evidence type="ECO:0000256" key="6">
    <source>
        <dbReference type="RuleBase" id="RU000394"/>
    </source>
</evidence>
<evidence type="ECO:0000256" key="5">
    <source>
        <dbReference type="PROSITE-ProRule" id="PRU00283"/>
    </source>
</evidence>
<dbReference type="FunFam" id="3.40.850.10:FF:000091">
    <property type="entry name" value="Kinesin family protein"/>
    <property type="match status" value="1"/>
</dbReference>
<keyword evidence="2 5" id="KW-0547">Nucleotide-binding</keyword>
<dbReference type="Pfam" id="PF00225">
    <property type="entry name" value="Kinesin"/>
    <property type="match status" value="1"/>
</dbReference>
<keyword evidence="11" id="KW-1185">Reference proteome</keyword>
<evidence type="ECO:0000256" key="8">
    <source>
        <dbReference type="SAM" id="MobiDB-lite"/>
    </source>
</evidence>
<evidence type="ECO:0000256" key="2">
    <source>
        <dbReference type="ARBA" id="ARBA00022741"/>
    </source>
</evidence>
<feature type="compositionally biased region" description="Basic and acidic residues" evidence="8">
    <location>
        <begin position="625"/>
        <end position="634"/>
    </location>
</feature>
<dbReference type="InterPro" id="IPR027417">
    <property type="entry name" value="P-loop_NTPase"/>
</dbReference>
<dbReference type="GO" id="GO:0003777">
    <property type="term" value="F:microtubule motor activity"/>
    <property type="evidence" value="ECO:0007669"/>
    <property type="project" value="InterPro"/>
</dbReference>
<gene>
    <name evidence="10" type="ORF">CC86DRAFT_319027</name>
</gene>
<dbReference type="GO" id="GO:0016887">
    <property type="term" value="F:ATP hydrolysis activity"/>
    <property type="evidence" value="ECO:0007669"/>
    <property type="project" value="TreeGrafter"/>
</dbReference>
<evidence type="ECO:0000313" key="11">
    <source>
        <dbReference type="Proteomes" id="UP000799424"/>
    </source>
</evidence>
<dbReference type="GO" id="GO:0007018">
    <property type="term" value="P:microtubule-based movement"/>
    <property type="evidence" value="ECO:0007669"/>
    <property type="project" value="InterPro"/>
</dbReference>
<evidence type="ECO:0000313" key="10">
    <source>
        <dbReference type="EMBL" id="KAF2828330.1"/>
    </source>
</evidence>
<dbReference type="GO" id="GO:0005524">
    <property type="term" value="F:ATP binding"/>
    <property type="evidence" value="ECO:0007669"/>
    <property type="project" value="UniProtKB-UniRule"/>
</dbReference>
<comment type="similarity">
    <text evidence="5 6">Belongs to the TRAFAC class myosin-kinesin ATPase superfamily. Kinesin family.</text>
</comment>
<reference evidence="10" key="1">
    <citation type="journal article" date="2020" name="Stud. Mycol.">
        <title>101 Dothideomycetes genomes: a test case for predicting lifestyles and emergence of pathogens.</title>
        <authorList>
            <person name="Haridas S."/>
            <person name="Albert R."/>
            <person name="Binder M."/>
            <person name="Bloem J."/>
            <person name="Labutti K."/>
            <person name="Salamov A."/>
            <person name="Andreopoulos B."/>
            <person name="Baker S."/>
            <person name="Barry K."/>
            <person name="Bills G."/>
            <person name="Bluhm B."/>
            <person name="Cannon C."/>
            <person name="Castanera R."/>
            <person name="Culley D."/>
            <person name="Daum C."/>
            <person name="Ezra D."/>
            <person name="Gonzalez J."/>
            <person name="Henrissat B."/>
            <person name="Kuo A."/>
            <person name="Liang C."/>
            <person name="Lipzen A."/>
            <person name="Lutzoni F."/>
            <person name="Magnuson J."/>
            <person name="Mondo S."/>
            <person name="Nolan M."/>
            <person name="Ohm R."/>
            <person name="Pangilinan J."/>
            <person name="Park H.-J."/>
            <person name="Ramirez L."/>
            <person name="Alfaro M."/>
            <person name="Sun H."/>
            <person name="Tritt A."/>
            <person name="Yoshinaga Y."/>
            <person name="Zwiers L.-H."/>
            <person name="Turgeon B."/>
            <person name="Goodwin S."/>
            <person name="Spatafora J."/>
            <person name="Crous P."/>
            <person name="Grigoriev I."/>
        </authorList>
    </citation>
    <scope>NUCLEOTIDE SEQUENCE</scope>
    <source>
        <strain evidence="10">CBS 113818</strain>
    </source>
</reference>
<accession>A0A6A7A4U7</accession>
<sequence>MTMEPPARPSSALFDVFLRLRPSHSANARFLNVEDGEGSHPTHITIKPPTTDNRKRAIERFAFTRVFEEDAQQKELFDASGIVPMIEGVLGARGHHGRDGLLATLGVTGSGKSHTILGTKSQRGLVQMSLDVLFQSCEERLVQSFYGAPAFSSLAAADVAEAHMYTATAFIDSLYGDNQSERFPSRAQTPMPDSSIFSMGGTSRSNRIPRPSTLPQTPSVADIEITTDPAAEYAIVISMYEVYNDRIFDLLSGNAMKNKHPSVKRRALLFKSTEQSPDRKVVAGLTKIICGSFEEAMMVLETGLMERKVAGTGSNAVSSRSHGFFCVEVKKRDVERKGPWSSSTLTIVDLAGSERARNAKTAGATLAEAGKINESLMYLGQCMQMQSDNQDGSKNIVPFRQCKLTELLFSNSFPTRQTQQHHPPQKSIMVVTADPQSDFNATSQILRYSALAREVTVPRIPSTTSTILSGLPPKYPGSTATSSGRTTPSAVLEELESANAEIARLTQEIEIFALRLSEETARRKAAESSWAAAEEHMQDLEQEIRDECYAELETAVDQERRRWQAALDNEQDNQQAHIDSKIDVVIRATKASMRDEVKVYEDPDPELRQRLEEVERENEVLKARLEASEREAHGRSASPVKKMRVLKSKKWEDPERTLGFGRDDD</sequence>
<dbReference type="SUPFAM" id="SSF52540">
    <property type="entry name" value="P-loop containing nucleoside triphosphate hydrolases"/>
    <property type="match status" value="1"/>
</dbReference>
<evidence type="ECO:0000256" key="1">
    <source>
        <dbReference type="ARBA" id="ARBA00022701"/>
    </source>
</evidence>
<dbReference type="OrthoDB" id="123929at2759"/>
<keyword evidence="7" id="KW-0175">Coiled coil</keyword>
<feature type="compositionally biased region" description="Polar residues" evidence="8">
    <location>
        <begin position="185"/>
        <end position="206"/>
    </location>
</feature>
<dbReference type="GO" id="GO:0005634">
    <property type="term" value="C:nucleus"/>
    <property type="evidence" value="ECO:0007669"/>
    <property type="project" value="TreeGrafter"/>
</dbReference>
<feature type="region of interest" description="Disordered" evidence="8">
    <location>
        <begin position="625"/>
        <end position="648"/>
    </location>
</feature>
<dbReference type="PRINTS" id="PR00380">
    <property type="entry name" value="KINESINHEAVY"/>
</dbReference>
<dbReference type="GO" id="GO:0005874">
    <property type="term" value="C:microtubule"/>
    <property type="evidence" value="ECO:0007669"/>
    <property type="project" value="UniProtKB-KW"/>
</dbReference>
<evidence type="ECO:0000256" key="4">
    <source>
        <dbReference type="ARBA" id="ARBA00023175"/>
    </source>
</evidence>
<feature type="binding site" evidence="5">
    <location>
        <begin position="106"/>
        <end position="113"/>
    </location>
    <ligand>
        <name>ATP</name>
        <dbReference type="ChEBI" id="CHEBI:30616"/>
    </ligand>
</feature>
<dbReference type="Gene3D" id="3.40.850.10">
    <property type="entry name" value="Kinesin motor domain"/>
    <property type="match status" value="2"/>
</dbReference>
<keyword evidence="3 5" id="KW-0067">ATP-binding</keyword>
<dbReference type="InterPro" id="IPR027640">
    <property type="entry name" value="Kinesin-like_fam"/>
</dbReference>
<dbReference type="PANTHER" id="PTHR24115">
    <property type="entry name" value="KINESIN-RELATED"/>
    <property type="match status" value="1"/>
</dbReference>
<organism evidence="10 11">
    <name type="scientific">Ophiobolus disseminans</name>
    <dbReference type="NCBI Taxonomy" id="1469910"/>
    <lineage>
        <taxon>Eukaryota</taxon>
        <taxon>Fungi</taxon>
        <taxon>Dikarya</taxon>
        <taxon>Ascomycota</taxon>
        <taxon>Pezizomycotina</taxon>
        <taxon>Dothideomycetes</taxon>
        <taxon>Pleosporomycetidae</taxon>
        <taxon>Pleosporales</taxon>
        <taxon>Pleosporineae</taxon>
        <taxon>Phaeosphaeriaceae</taxon>
        <taxon>Ophiobolus</taxon>
    </lineage>
</organism>
<feature type="coiled-coil region" evidence="7">
    <location>
        <begin position="495"/>
        <end position="543"/>
    </location>
</feature>
<dbReference type="EMBL" id="MU006222">
    <property type="protein sequence ID" value="KAF2828330.1"/>
    <property type="molecule type" value="Genomic_DNA"/>
</dbReference>
<name>A0A6A7A4U7_9PLEO</name>
<proteinExistence type="inferred from homology"/>
<dbReference type="InterPro" id="IPR036961">
    <property type="entry name" value="Kinesin_motor_dom_sf"/>
</dbReference>